<comment type="caution">
    <text evidence="1">The sequence shown here is derived from an EMBL/GenBank/DDBJ whole genome shotgun (WGS) entry which is preliminary data.</text>
</comment>
<gene>
    <name evidence="1" type="ORF">C0169_06580</name>
</gene>
<dbReference type="EMBL" id="PNJD01000408">
    <property type="protein sequence ID" value="PMP94378.1"/>
    <property type="molecule type" value="Genomic_DNA"/>
</dbReference>
<proteinExistence type="predicted"/>
<accession>A0A2N7Q849</accession>
<evidence type="ECO:0000313" key="2">
    <source>
        <dbReference type="Proteomes" id="UP000235619"/>
    </source>
</evidence>
<dbReference type="AlphaFoldDB" id="A0A2N7Q849"/>
<dbReference type="Proteomes" id="UP000235619">
    <property type="component" value="Unassembled WGS sequence"/>
</dbReference>
<reference evidence="1 2" key="1">
    <citation type="submission" date="2018-01" db="EMBL/GenBank/DDBJ databases">
        <title>Metagenomic assembled genomes from two thermal pools in the Uzon Caldera, Kamchatka, Russia.</title>
        <authorList>
            <person name="Wilkins L."/>
            <person name="Ettinger C."/>
        </authorList>
    </citation>
    <scope>NUCLEOTIDE SEQUENCE [LARGE SCALE GENOMIC DNA]</scope>
    <source>
        <strain evidence="1">ARK-04</strain>
    </source>
</reference>
<name>A0A2N7Q849_9BACT</name>
<feature type="non-terminal residue" evidence="1">
    <location>
        <position position="63"/>
    </location>
</feature>
<organism evidence="1 2">
    <name type="scientific">Thermodesulfobacterium geofontis</name>
    <dbReference type="NCBI Taxonomy" id="1295609"/>
    <lineage>
        <taxon>Bacteria</taxon>
        <taxon>Pseudomonadati</taxon>
        <taxon>Thermodesulfobacteriota</taxon>
        <taxon>Thermodesulfobacteria</taxon>
        <taxon>Thermodesulfobacteriales</taxon>
        <taxon>Thermodesulfobacteriaceae</taxon>
        <taxon>Thermodesulfobacterium</taxon>
    </lineage>
</organism>
<sequence>MTKKLKKDLLKMEFKDYKSLLPKEEVVKISKKISKPVIGDLRRIQIFPPVYVILVDELSYYNE</sequence>
<evidence type="ECO:0000313" key="1">
    <source>
        <dbReference type="EMBL" id="PMP94378.1"/>
    </source>
</evidence>
<protein>
    <submittedName>
        <fullName evidence="1">Uncharacterized protein</fullName>
    </submittedName>
</protein>